<comment type="caution">
    <text evidence="2">The sequence shown here is derived from an EMBL/GenBank/DDBJ whole genome shotgun (WGS) entry which is preliminary data.</text>
</comment>
<keyword evidence="1" id="KW-1133">Transmembrane helix</keyword>
<sequence length="234" mass="25637">MRAGNPTARPHERGFTLVELLVALAVMSMLAMLSWRSIDAMQRTQALTQERADELLRLQAALGQWAADLDALVDTKELSPLAFDGRVLRLTRRDAAESGLRSDGIRVVAWARLQSGNAAGTQWMRWQSGPIKRRDELADAWDRAAAWIDSPAEIDPRDTQVTLAAIDQWQLFYHRGETWGNPQSSVGNENAGITLGGDDAIPNGVRLVLTLSAGRGLSGTLSSDWVRPSLLAAR</sequence>
<dbReference type="InterPro" id="IPR012902">
    <property type="entry name" value="N_methyl_site"/>
</dbReference>
<evidence type="ECO:0000256" key="1">
    <source>
        <dbReference type="SAM" id="Phobius"/>
    </source>
</evidence>
<evidence type="ECO:0000313" key="3">
    <source>
        <dbReference type="Proteomes" id="UP001595729"/>
    </source>
</evidence>
<dbReference type="PROSITE" id="PS00409">
    <property type="entry name" value="PROKAR_NTER_METHYL"/>
    <property type="match status" value="1"/>
</dbReference>
<dbReference type="NCBIfam" id="TIGR02532">
    <property type="entry name" value="IV_pilin_GFxxxE"/>
    <property type="match status" value="1"/>
</dbReference>
<feature type="transmembrane region" description="Helical" evidence="1">
    <location>
        <begin position="15"/>
        <end position="35"/>
    </location>
</feature>
<dbReference type="Proteomes" id="UP001595729">
    <property type="component" value="Unassembled WGS sequence"/>
</dbReference>
<keyword evidence="1" id="KW-0472">Membrane</keyword>
<evidence type="ECO:0000313" key="2">
    <source>
        <dbReference type="EMBL" id="MFC3686505.1"/>
    </source>
</evidence>
<dbReference type="RefSeq" id="WP_382179450.1">
    <property type="nucleotide sequence ID" value="NZ_JBHRXX010000010.1"/>
</dbReference>
<dbReference type="EMBL" id="JBHRXX010000010">
    <property type="protein sequence ID" value="MFC3686505.1"/>
    <property type="molecule type" value="Genomic_DNA"/>
</dbReference>
<protein>
    <submittedName>
        <fullName evidence="2">Type II secretion system protein J</fullName>
    </submittedName>
</protein>
<dbReference type="Pfam" id="PF07963">
    <property type="entry name" value="N_methyl"/>
    <property type="match status" value="1"/>
</dbReference>
<organism evidence="2 3">
    <name type="scientific">Hydrogenophaga luteola</name>
    <dbReference type="NCBI Taxonomy" id="1591122"/>
    <lineage>
        <taxon>Bacteria</taxon>
        <taxon>Pseudomonadati</taxon>
        <taxon>Pseudomonadota</taxon>
        <taxon>Betaproteobacteria</taxon>
        <taxon>Burkholderiales</taxon>
        <taxon>Comamonadaceae</taxon>
        <taxon>Hydrogenophaga</taxon>
    </lineage>
</organism>
<dbReference type="SUPFAM" id="SSF54523">
    <property type="entry name" value="Pili subunits"/>
    <property type="match status" value="1"/>
</dbReference>
<accession>A0ABV7W9P3</accession>
<keyword evidence="3" id="KW-1185">Reference proteome</keyword>
<gene>
    <name evidence="2" type="ORF">ACFOPI_23130</name>
</gene>
<reference evidence="3" key="1">
    <citation type="journal article" date="2019" name="Int. J. Syst. Evol. Microbiol.">
        <title>The Global Catalogue of Microorganisms (GCM) 10K type strain sequencing project: providing services to taxonomists for standard genome sequencing and annotation.</title>
        <authorList>
            <consortium name="The Broad Institute Genomics Platform"/>
            <consortium name="The Broad Institute Genome Sequencing Center for Infectious Disease"/>
            <person name="Wu L."/>
            <person name="Ma J."/>
        </authorList>
    </citation>
    <scope>NUCLEOTIDE SEQUENCE [LARGE SCALE GENOMIC DNA]</scope>
    <source>
        <strain evidence="3">KCTC 42501</strain>
    </source>
</reference>
<name>A0ABV7W9P3_9BURK</name>
<keyword evidence="1" id="KW-0812">Transmembrane</keyword>
<dbReference type="InterPro" id="IPR045584">
    <property type="entry name" value="Pilin-like"/>
</dbReference>
<proteinExistence type="predicted"/>